<evidence type="ECO:0000313" key="8">
    <source>
        <dbReference type="EMBL" id="NQS77649.1"/>
    </source>
</evidence>
<dbReference type="PANTHER" id="PTHR43771:SF1">
    <property type="entry name" value="PHOSPHOMANNOMUTASE"/>
    <property type="match status" value="1"/>
</dbReference>
<gene>
    <name evidence="8" type="ORF">HQQ74_02845</name>
</gene>
<feature type="domain" description="Alpha-D-phosphohexomutase alpha/beta/alpha" evidence="7">
    <location>
        <begin position="4"/>
        <end position="104"/>
    </location>
</feature>
<dbReference type="GO" id="GO:0046872">
    <property type="term" value="F:metal ion binding"/>
    <property type="evidence" value="ECO:0007669"/>
    <property type="project" value="UniProtKB-KW"/>
</dbReference>
<dbReference type="EMBL" id="JABMJE010000023">
    <property type="protein sequence ID" value="NQS77649.1"/>
    <property type="molecule type" value="Genomic_DNA"/>
</dbReference>
<evidence type="ECO:0000313" key="9">
    <source>
        <dbReference type="Proteomes" id="UP000737555"/>
    </source>
</evidence>
<proteinExistence type="inferred from homology"/>
<dbReference type="AlphaFoldDB" id="A0A8T7H4Q4"/>
<dbReference type="Gene3D" id="3.40.120.10">
    <property type="entry name" value="Alpha-D-Glucose-1,6-Bisphosphate, subunit A, domain 3"/>
    <property type="match status" value="1"/>
</dbReference>
<protein>
    <submittedName>
        <fullName evidence="8">Phosphomannomutase/phosphoglucomutase</fullName>
    </submittedName>
</protein>
<comment type="cofactor">
    <cofactor evidence="1">
        <name>Mg(2+)</name>
        <dbReference type="ChEBI" id="CHEBI:18420"/>
    </cofactor>
</comment>
<name>A0A8T7H4Q4_9EURY</name>
<evidence type="ECO:0000256" key="5">
    <source>
        <dbReference type="ARBA" id="ARBA00022842"/>
    </source>
</evidence>
<keyword evidence="5" id="KW-0460">Magnesium</keyword>
<evidence type="ECO:0000259" key="7">
    <source>
        <dbReference type="Pfam" id="PF02878"/>
    </source>
</evidence>
<dbReference type="PANTHER" id="PTHR43771">
    <property type="entry name" value="PHOSPHOMANNOMUTASE"/>
    <property type="match status" value="1"/>
</dbReference>
<evidence type="ECO:0000256" key="3">
    <source>
        <dbReference type="ARBA" id="ARBA00022553"/>
    </source>
</evidence>
<dbReference type="InterPro" id="IPR005844">
    <property type="entry name" value="A-D-PHexomutase_a/b/a-I"/>
</dbReference>
<accession>A0A8T7H4Q4</accession>
<dbReference type="GO" id="GO:0016868">
    <property type="term" value="F:intramolecular phosphotransferase activity"/>
    <property type="evidence" value="ECO:0007669"/>
    <property type="project" value="InterPro"/>
</dbReference>
<evidence type="ECO:0000256" key="4">
    <source>
        <dbReference type="ARBA" id="ARBA00022723"/>
    </source>
</evidence>
<keyword evidence="6" id="KW-0413">Isomerase</keyword>
<sequence length="105" mass="10805">MAGIFKAYDIRGRYPDELSEATARNIGNAFVRLLGAERIVVGRDMRLSSASLAGAFAEGAVEAGADVADAGEVSTPLLNYAIIMGEFDGGAMVTASHLPGGMNGL</sequence>
<organism evidence="8 9">
    <name type="scientific">Methanoculleus bourgensis</name>
    <dbReference type="NCBI Taxonomy" id="83986"/>
    <lineage>
        <taxon>Archaea</taxon>
        <taxon>Methanobacteriati</taxon>
        <taxon>Methanobacteriota</taxon>
        <taxon>Stenosarchaea group</taxon>
        <taxon>Methanomicrobia</taxon>
        <taxon>Methanomicrobiales</taxon>
        <taxon>Methanomicrobiaceae</taxon>
        <taxon>Methanoculleus</taxon>
    </lineage>
</organism>
<dbReference type="Pfam" id="PF02878">
    <property type="entry name" value="PGM_PMM_I"/>
    <property type="match status" value="1"/>
</dbReference>
<evidence type="ECO:0000256" key="6">
    <source>
        <dbReference type="ARBA" id="ARBA00023235"/>
    </source>
</evidence>
<keyword evidence="4" id="KW-0479">Metal-binding</keyword>
<evidence type="ECO:0000256" key="1">
    <source>
        <dbReference type="ARBA" id="ARBA00001946"/>
    </source>
</evidence>
<evidence type="ECO:0000256" key="2">
    <source>
        <dbReference type="ARBA" id="ARBA00010231"/>
    </source>
</evidence>
<keyword evidence="3" id="KW-0597">Phosphoprotein</keyword>
<comment type="similarity">
    <text evidence="2">Belongs to the phosphohexose mutase family.</text>
</comment>
<dbReference type="GO" id="GO:0005975">
    <property type="term" value="P:carbohydrate metabolic process"/>
    <property type="evidence" value="ECO:0007669"/>
    <property type="project" value="InterPro"/>
</dbReference>
<dbReference type="SUPFAM" id="SSF53738">
    <property type="entry name" value="Phosphoglucomutase, first 3 domains"/>
    <property type="match status" value="1"/>
</dbReference>
<feature type="non-terminal residue" evidence="8">
    <location>
        <position position="105"/>
    </location>
</feature>
<dbReference type="InterPro" id="IPR016055">
    <property type="entry name" value="A-D-PHexomutase_a/b/a-I/II/III"/>
</dbReference>
<reference evidence="8" key="1">
    <citation type="submission" date="2020-05" db="EMBL/GenBank/DDBJ databases">
        <title>The first insight into the ecology of ammonia-tolerant syntrophic propionate oxidizing bacteria.</title>
        <authorList>
            <person name="Singh A."/>
            <person name="Schnurer A."/>
            <person name="Westerholm M."/>
        </authorList>
    </citation>
    <scope>NUCLEOTIDE SEQUENCE</scope>
    <source>
        <strain evidence="8">MAG54</strain>
    </source>
</reference>
<dbReference type="Proteomes" id="UP000737555">
    <property type="component" value="Unassembled WGS sequence"/>
</dbReference>
<comment type="caution">
    <text evidence="8">The sequence shown here is derived from an EMBL/GenBank/DDBJ whole genome shotgun (WGS) entry which is preliminary data.</text>
</comment>